<keyword evidence="5" id="KW-1185">Reference proteome</keyword>
<dbReference type="Gene3D" id="1.25.40.10">
    <property type="entry name" value="Tetratricopeptide repeat domain"/>
    <property type="match status" value="1"/>
</dbReference>
<feature type="domain" description="Prion-inhibition and propagation HeLo" evidence="3">
    <location>
        <begin position="235"/>
        <end position="293"/>
    </location>
</feature>
<feature type="compositionally biased region" description="Low complexity" evidence="2">
    <location>
        <begin position="157"/>
        <end position="168"/>
    </location>
</feature>
<dbReference type="AlphaFoldDB" id="A0A4S2MHS0"/>
<dbReference type="Pfam" id="PF14479">
    <property type="entry name" value="HeLo"/>
    <property type="match status" value="1"/>
</dbReference>
<dbReference type="SMART" id="SM00028">
    <property type="entry name" value="TPR"/>
    <property type="match status" value="3"/>
</dbReference>
<dbReference type="Proteomes" id="UP000298138">
    <property type="component" value="Unassembled WGS sequence"/>
</dbReference>
<reference evidence="4 5" key="1">
    <citation type="submission" date="2019-04" db="EMBL/GenBank/DDBJ databases">
        <title>Comparative genomics and transcriptomics to analyze fruiting body development in filamentous ascomycetes.</title>
        <authorList>
            <consortium name="DOE Joint Genome Institute"/>
            <person name="Lutkenhaus R."/>
            <person name="Traeger S."/>
            <person name="Breuer J."/>
            <person name="Kuo A."/>
            <person name="Lipzen A."/>
            <person name="Pangilinan J."/>
            <person name="Dilworth D."/>
            <person name="Sandor L."/>
            <person name="Poggeler S."/>
            <person name="Barry K."/>
            <person name="Grigoriev I.V."/>
            <person name="Nowrousian M."/>
        </authorList>
    </citation>
    <scope>NUCLEOTIDE SEQUENCE [LARGE SCALE GENOMIC DNA]</scope>
    <source>
        <strain evidence="4 5">CBS 389.68</strain>
    </source>
</reference>
<dbReference type="STRING" id="341454.A0A4S2MHS0"/>
<dbReference type="SUPFAM" id="SSF52540">
    <property type="entry name" value="P-loop containing nucleoside triphosphate hydrolases"/>
    <property type="match status" value="1"/>
</dbReference>
<dbReference type="InterPro" id="IPR011990">
    <property type="entry name" value="TPR-like_helical_dom_sf"/>
</dbReference>
<dbReference type="InParanoid" id="A0A4S2MHS0"/>
<protein>
    <recommendedName>
        <fullName evidence="3">Prion-inhibition and propagation HeLo domain-containing protein</fullName>
    </recommendedName>
</protein>
<evidence type="ECO:0000313" key="5">
    <source>
        <dbReference type="Proteomes" id="UP000298138"/>
    </source>
</evidence>
<dbReference type="OrthoDB" id="20872at2759"/>
<feature type="compositionally biased region" description="Basic and acidic residues" evidence="2">
    <location>
        <begin position="1053"/>
        <end position="1085"/>
    </location>
</feature>
<feature type="region of interest" description="Disordered" evidence="2">
    <location>
        <begin position="155"/>
        <end position="219"/>
    </location>
</feature>
<feature type="coiled-coil region" evidence="1">
    <location>
        <begin position="235"/>
        <end position="292"/>
    </location>
</feature>
<organism evidence="4 5">
    <name type="scientific">Ascodesmis nigricans</name>
    <dbReference type="NCBI Taxonomy" id="341454"/>
    <lineage>
        <taxon>Eukaryota</taxon>
        <taxon>Fungi</taxon>
        <taxon>Dikarya</taxon>
        <taxon>Ascomycota</taxon>
        <taxon>Pezizomycotina</taxon>
        <taxon>Pezizomycetes</taxon>
        <taxon>Pezizales</taxon>
        <taxon>Ascodesmidaceae</taxon>
        <taxon>Ascodesmis</taxon>
    </lineage>
</organism>
<accession>A0A4S2MHS0</accession>
<dbReference type="GO" id="GO:0043531">
    <property type="term" value="F:ADP binding"/>
    <property type="evidence" value="ECO:0007669"/>
    <property type="project" value="InterPro"/>
</dbReference>
<name>A0A4S2MHS0_9PEZI</name>
<evidence type="ECO:0000313" key="4">
    <source>
        <dbReference type="EMBL" id="TGZ76420.1"/>
    </source>
</evidence>
<dbReference type="EMBL" id="ML220179">
    <property type="protein sequence ID" value="TGZ76420.1"/>
    <property type="molecule type" value="Genomic_DNA"/>
</dbReference>
<proteinExistence type="predicted"/>
<sequence length="1114" mass="124581">MELAGLVLAGPTVVSQLINCSLSGYRVITESRLAGTDLRHQQREIELVQERLWKWAKRLQDHGGDLEALLGSEPRLYFLTLETLNLIAKVLVSVEEQRGRYDGSIGRRTEQAISDDASDVGRVWTIKSQESHDRAKTESRREGFRTRLINRLRSRRISMGSSQSSKVQSDLHPLTATANASTPRLSSRSPASEPAKSPKFSPLGSPARSSSPAETPVEMGPAEILALSESLEISARGANSVMRRMEQQAQEYQNAMTLFQQYKWVFVGKDQLEALIKDLKRYTDDLETLTNAAFSAPLAPIRPQLRHFEPYHVPLQIPFSRDPKFTGREDVLSKIATILDITNTNRISVVLHGMGGIGKSMISLEFVYRHHSSYSGVFWIDAKNKDTINSSAFNIMCSLVAHYATRYEEKPDFMRIATELGIPGQLNATGQLVSSAVAAVWSMVKTWLAREENRGWLLIIDGCDCDSLAGLVPPCGHGHVVVTSRLRTTAGSIGAELIDIQEIERQSALELLLKGVGKKLENLDAKARDAAEKIIDILGALPLALAQAAAYMQATARDFVEYLEKLSDDLSRAVSRPFSSYPDGVFTCWKLSVETLNAKNPDAALLLTLCSFLSGDGVPEDLLFRGIGAIGWLKNNKSRLEDAIDDLIKFSLMKRKTFGDRRSLKALYIHPLVHRGAQESKFDNGTLVQEHDHAKILLLKRDGAMNILKLISTAIEVESHRRKSSDWVFEKTILSHISLCYEYINQFIPESSTQGGDADVAQILWKFGHLDFHWNRFARSIKLLEQAIRTYKSISSPSYQVQLDLLQTEERLLSFHVLRGPLDSPLSHETCLNRLNTLITTATTLLGDTPDHRLLLGLLETKAICLRHLTRYSEALPIHLSVLHSSETTLGREDPDTIGTIHNLALLYEDLGDLQTAEKYYHSAYTLSQKIYGPQHWETLTGLRNMALMYASQRDYAKAITMLLQAKEGMEETLGDFDYGTIRVYGDLVECYMKVRRYHDALQLARKESVVCSVVFEEESEENRYLRWLVARLERLLSGEEVSEPETELEGGPETKLEREETADAKKNVDGERNTSALEDSRSADDETPATPPSTGENSVTRSEGLDSGGVKYN</sequence>
<dbReference type="SUPFAM" id="SSF48452">
    <property type="entry name" value="TPR-like"/>
    <property type="match status" value="1"/>
</dbReference>
<dbReference type="PANTHER" id="PTHR35205:SF1">
    <property type="entry name" value="ZU5 DOMAIN-CONTAINING PROTEIN"/>
    <property type="match status" value="1"/>
</dbReference>
<dbReference type="InterPro" id="IPR038305">
    <property type="entry name" value="HeLo_sf"/>
</dbReference>
<dbReference type="Gene3D" id="1.20.120.1020">
    <property type="entry name" value="Prion-inhibition and propagation, HeLo domain"/>
    <property type="match status" value="2"/>
</dbReference>
<feature type="region of interest" description="Disordered" evidence="2">
    <location>
        <begin position="1040"/>
        <end position="1114"/>
    </location>
</feature>
<dbReference type="InterPro" id="IPR027417">
    <property type="entry name" value="P-loop_NTPase"/>
</dbReference>
<dbReference type="InterPro" id="IPR029498">
    <property type="entry name" value="HeLo_dom"/>
</dbReference>
<dbReference type="Gene3D" id="3.40.50.300">
    <property type="entry name" value="P-loop containing nucleotide triphosphate hydrolases"/>
    <property type="match status" value="1"/>
</dbReference>
<feature type="compositionally biased region" description="Acidic residues" evidence="2">
    <location>
        <begin position="1041"/>
        <end position="1051"/>
    </location>
</feature>
<keyword evidence="1" id="KW-0175">Coiled coil</keyword>
<feature type="compositionally biased region" description="Polar residues" evidence="2">
    <location>
        <begin position="1093"/>
        <end position="1102"/>
    </location>
</feature>
<dbReference type="PANTHER" id="PTHR35205">
    <property type="entry name" value="NB-ARC AND TPR DOMAIN PROTEIN"/>
    <property type="match status" value="1"/>
</dbReference>
<feature type="compositionally biased region" description="Polar residues" evidence="2">
    <location>
        <begin position="176"/>
        <end position="190"/>
    </location>
</feature>
<evidence type="ECO:0000256" key="2">
    <source>
        <dbReference type="SAM" id="MobiDB-lite"/>
    </source>
</evidence>
<gene>
    <name evidence="4" type="ORF">EX30DRAFT_399276</name>
</gene>
<dbReference type="InterPro" id="IPR019734">
    <property type="entry name" value="TPR_rpt"/>
</dbReference>
<evidence type="ECO:0000259" key="3">
    <source>
        <dbReference type="Pfam" id="PF14479"/>
    </source>
</evidence>
<evidence type="ECO:0000256" key="1">
    <source>
        <dbReference type="SAM" id="Coils"/>
    </source>
</evidence>
<dbReference type="Pfam" id="PF13424">
    <property type="entry name" value="TPR_12"/>
    <property type="match status" value="1"/>
</dbReference>